<dbReference type="EMBL" id="BEGY01000003">
    <property type="protein sequence ID" value="GAX73407.1"/>
    <property type="molecule type" value="Genomic_DNA"/>
</dbReference>
<evidence type="ECO:0000313" key="3">
    <source>
        <dbReference type="EMBL" id="GAX73407.1"/>
    </source>
</evidence>
<reference evidence="3 4" key="1">
    <citation type="submission" date="2017-08" db="EMBL/GenBank/DDBJ databases">
        <title>Acidophilic green algal genome provides insights into adaptation to an acidic environment.</title>
        <authorList>
            <person name="Hirooka S."/>
            <person name="Hirose Y."/>
            <person name="Kanesaki Y."/>
            <person name="Higuchi S."/>
            <person name="Fujiwara T."/>
            <person name="Onuma R."/>
            <person name="Era A."/>
            <person name="Ohbayashi R."/>
            <person name="Uzuka A."/>
            <person name="Nozaki H."/>
            <person name="Yoshikawa H."/>
            <person name="Miyagishima S.Y."/>
        </authorList>
    </citation>
    <scope>NUCLEOTIDE SEQUENCE [LARGE SCALE GENOMIC DNA]</scope>
    <source>
        <strain evidence="3 4">NIES-2499</strain>
    </source>
</reference>
<evidence type="ECO:0000259" key="2">
    <source>
        <dbReference type="PROSITE" id="PS50206"/>
    </source>
</evidence>
<dbReference type="InterPro" id="IPR043186">
    <property type="entry name" value="Str14"/>
</dbReference>
<comment type="caution">
    <text evidence="3">The sequence shown here is derived from an EMBL/GenBank/DDBJ whole genome shotgun (WGS) entry which is preliminary data.</text>
</comment>
<proteinExistence type="predicted"/>
<dbReference type="OrthoDB" id="496335at2759"/>
<gene>
    <name evidence="3" type="ORF">CEUSTIGMA_g859.t1</name>
</gene>
<dbReference type="SUPFAM" id="SSF52821">
    <property type="entry name" value="Rhodanese/Cell cycle control phosphatase"/>
    <property type="match status" value="1"/>
</dbReference>
<dbReference type="SMART" id="SM00450">
    <property type="entry name" value="RHOD"/>
    <property type="match status" value="1"/>
</dbReference>
<dbReference type="InterPro" id="IPR001763">
    <property type="entry name" value="Rhodanese-like_dom"/>
</dbReference>
<dbReference type="AlphaFoldDB" id="A0A250WRD7"/>
<organism evidence="3 4">
    <name type="scientific">Chlamydomonas eustigma</name>
    <dbReference type="NCBI Taxonomy" id="1157962"/>
    <lineage>
        <taxon>Eukaryota</taxon>
        <taxon>Viridiplantae</taxon>
        <taxon>Chlorophyta</taxon>
        <taxon>core chlorophytes</taxon>
        <taxon>Chlorophyceae</taxon>
        <taxon>CS clade</taxon>
        <taxon>Chlamydomonadales</taxon>
        <taxon>Chlamydomonadaceae</taxon>
        <taxon>Chlamydomonas</taxon>
    </lineage>
</organism>
<evidence type="ECO:0000256" key="1">
    <source>
        <dbReference type="SAM" id="MobiDB-lite"/>
    </source>
</evidence>
<dbReference type="CDD" id="cd00158">
    <property type="entry name" value="RHOD"/>
    <property type="match status" value="1"/>
</dbReference>
<dbReference type="InterPro" id="IPR036873">
    <property type="entry name" value="Rhodanese-like_dom_sf"/>
</dbReference>
<dbReference type="Gene3D" id="3.40.250.10">
    <property type="entry name" value="Rhodanese-like domain"/>
    <property type="match status" value="1"/>
</dbReference>
<name>A0A250WRD7_9CHLO</name>
<dbReference type="PANTHER" id="PTHR44920:SF2">
    <property type="entry name" value="RHODANESE DOMAIN-CONTAINING PROTEIN"/>
    <property type="match status" value="1"/>
</dbReference>
<feature type="domain" description="Rhodanese" evidence="2">
    <location>
        <begin position="135"/>
        <end position="302"/>
    </location>
</feature>
<accession>A0A250WRD7</accession>
<sequence length="302" mass="32190">MIKSTASGLLMQRSKIVAAKASILRISRSKCDSRCVVISSKISYYSDERVSPLSVARSSKCRLDYNKCRQISCTASQAGQPSGTSTSAQRAKQGPTGLNVQGARPTSPKGWNAMMLTLQGANVKIISNQELAFARDSGHIVVDIRPEADFKNGHIAGAVNVPFLQPIQGWSSWQTLRRVGFALFGVLNGTEVNPDFEAKVSGLYTSASKPVILYCSLGGSFGSVKGSIVSNSAGEDPWPERGSVGIDSGSNNFNMGHLGNNRTIQTRSMMAAYQLLLNGVDKISVLGGGYTGWVNSGRDVDC</sequence>
<dbReference type="Pfam" id="PF00581">
    <property type="entry name" value="Rhodanese"/>
    <property type="match status" value="1"/>
</dbReference>
<dbReference type="STRING" id="1157962.A0A250WRD7"/>
<dbReference type="PANTHER" id="PTHR44920">
    <property type="entry name" value="RHODANESE-LIKE DOMAIN-CONTAINING PROTEIN 14, CHLOROPLASTIC-RELATED"/>
    <property type="match status" value="1"/>
</dbReference>
<dbReference type="GO" id="GO:0009507">
    <property type="term" value="C:chloroplast"/>
    <property type="evidence" value="ECO:0007669"/>
    <property type="project" value="TreeGrafter"/>
</dbReference>
<dbReference type="PROSITE" id="PS50206">
    <property type="entry name" value="RHODANESE_3"/>
    <property type="match status" value="1"/>
</dbReference>
<protein>
    <recommendedName>
        <fullName evidence="2">Rhodanese domain-containing protein</fullName>
    </recommendedName>
</protein>
<feature type="compositionally biased region" description="Polar residues" evidence="1">
    <location>
        <begin position="76"/>
        <end position="90"/>
    </location>
</feature>
<dbReference type="Proteomes" id="UP000232323">
    <property type="component" value="Unassembled WGS sequence"/>
</dbReference>
<feature type="region of interest" description="Disordered" evidence="1">
    <location>
        <begin position="76"/>
        <end position="106"/>
    </location>
</feature>
<evidence type="ECO:0000313" key="4">
    <source>
        <dbReference type="Proteomes" id="UP000232323"/>
    </source>
</evidence>
<keyword evidence="4" id="KW-1185">Reference proteome</keyword>